<dbReference type="PROSITE" id="PS50011">
    <property type="entry name" value="PROTEIN_KINASE_DOM"/>
    <property type="match status" value="1"/>
</dbReference>
<feature type="non-terminal residue" evidence="2">
    <location>
        <position position="1"/>
    </location>
</feature>
<dbReference type="SUPFAM" id="SSF56112">
    <property type="entry name" value="Protein kinase-like (PK-like)"/>
    <property type="match status" value="1"/>
</dbReference>
<dbReference type="InterPro" id="IPR000719">
    <property type="entry name" value="Prot_kinase_dom"/>
</dbReference>
<accession>A0A821WTM5</accession>
<evidence type="ECO:0000313" key="2">
    <source>
        <dbReference type="EMBL" id="CAF4931002.1"/>
    </source>
</evidence>
<dbReference type="GO" id="GO:0004674">
    <property type="term" value="F:protein serine/threonine kinase activity"/>
    <property type="evidence" value="ECO:0007669"/>
    <property type="project" value="TreeGrafter"/>
</dbReference>
<dbReference type="Proteomes" id="UP000663848">
    <property type="component" value="Unassembled WGS sequence"/>
</dbReference>
<protein>
    <recommendedName>
        <fullName evidence="1">Protein kinase domain-containing protein</fullName>
    </recommendedName>
</protein>
<name>A0A821WTM5_9BILA</name>
<reference evidence="2" key="1">
    <citation type="submission" date="2021-02" db="EMBL/GenBank/DDBJ databases">
        <authorList>
            <person name="Nowell W R."/>
        </authorList>
    </citation>
    <scope>NUCLEOTIDE SEQUENCE</scope>
</reference>
<dbReference type="GO" id="GO:0005634">
    <property type="term" value="C:nucleus"/>
    <property type="evidence" value="ECO:0007669"/>
    <property type="project" value="TreeGrafter"/>
</dbReference>
<dbReference type="AlphaFoldDB" id="A0A821WTM5"/>
<dbReference type="Pfam" id="PF00069">
    <property type="entry name" value="Pkinase"/>
    <property type="match status" value="1"/>
</dbReference>
<organism evidence="2 3">
    <name type="scientific">Rotaria socialis</name>
    <dbReference type="NCBI Taxonomy" id="392032"/>
    <lineage>
        <taxon>Eukaryota</taxon>
        <taxon>Metazoa</taxon>
        <taxon>Spiralia</taxon>
        <taxon>Gnathifera</taxon>
        <taxon>Rotifera</taxon>
        <taxon>Eurotatoria</taxon>
        <taxon>Bdelloidea</taxon>
        <taxon>Philodinida</taxon>
        <taxon>Philodinidae</taxon>
        <taxon>Rotaria</taxon>
    </lineage>
</organism>
<evidence type="ECO:0000259" key="1">
    <source>
        <dbReference type="PROSITE" id="PS50011"/>
    </source>
</evidence>
<dbReference type="Gene3D" id="1.10.510.10">
    <property type="entry name" value="Transferase(Phosphotransferase) domain 1"/>
    <property type="match status" value="1"/>
</dbReference>
<dbReference type="GO" id="GO:0044773">
    <property type="term" value="P:mitotic DNA damage checkpoint signaling"/>
    <property type="evidence" value="ECO:0007669"/>
    <property type="project" value="TreeGrafter"/>
</dbReference>
<gene>
    <name evidence="2" type="ORF">QYT958_LOCUS32022</name>
</gene>
<proteinExistence type="predicted"/>
<sequence length="225" mass="26500">KYLFYEKELQCIESLSLIQSKQLIDIVHYLYDCGVIHRDIYPRNLMLDRDSNHIKLIDFGFAIAVNIDNKGGSIDIIGSLTYASESFLDFYLKLLNRHQFPYYFYETAFDLICALHIIMAMNNADIKRSINAIHILQDVKERVLKSSQLWKDTKRTNTHYSNLFTLIEKLDDSWYPFCRLEKTDDSDDEIDDSDQELISDISKMQSDQSAIFDVIKYELEKLFDM</sequence>
<feature type="domain" description="Protein kinase" evidence="1">
    <location>
        <begin position="1"/>
        <end position="225"/>
    </location>
</feature>
<comment type="caution">
    <text evidence="2">The sequence shown here is derived from an EMBL/GenBank/DDBJ whole genome shotgun (WGS) entry which is preliminary data.</text>
</comment>
<evidence type="ECO:0000313" key="3">
    <source>
        <dbReference type="Proteomes" id="UP000663848"/>
    </source>
</evidence>
<dbReference type="InterPro" id="IPR011009">
    <property type="entry name" value="Kinase-like_dom_sf"/>
</dbReference>
<dbReference type="GO" id="GO:0005524">
    <property type="term" value="F:ATP binding"/>
    <property type="evidence" value="ECO:0007669"/>
    <property type="project" value="InterPro"/>
</dbReference>
<dbReference type="PANTHER" id="PTHR44167">
    <property type="entry name" value="OVARIAN-SPECIFIC SERINE/THREONINE-PROTEIN KINASE LOK-RELATED"/>
    <property type="match status" value="1"/>
</dbReference>
<dbReference type="PANTHER" id="PTHR44167:SF30">
    <property type="entry name" value="PHOSPHORYLASE KINASE"/>
    <property type="match status" value="1"/>
</dbReference>
<dbReference type="EMBL" id="CAJOBR010020593">
    <property type="protein sequence ID" value="CAF4931002.1"/>
    <property type="molecule type" value="Genomic_DNA"/>
</dbReference>